<evidence type="ECO:0000313" key="3">
    <source>
        <dbReference type="Proteomes" id="UP000471501"/>
    </source>
</evidence>
<keyword evidence="1" id="KW-0732">Signal</keyword>
<reference evidence="2 3" key="1">
    <citation type="submission" date="2019-12" db="EMBL/GenBank/DDBJ databases">
        <authorList>
            <person name="Kim Y.S."/>
        </authorList>
    </citation>
    <scope>NUCLEOTIDE SEQUENCE [LARGE SCALE GENOMIC DNA]</scope>
    <source>
        <strain evidence="2 3">GA093</strain>
    </source>
</reference>
<name>A0A6I4NJU0_9FLAO</name>
<feature type="signal peptide" evidence="1">
    <location>
        <begin position="1"/>
        <end position="23"/>
    </location>
</feature>
<comment type="caution">
    <text evidence="2">The sequence shown here is derived from an EMBL/GenBank/DDBJ whole genome shotgun (WGS) entry which is preliminary data.</text>
</comment>
<dbReference type="AlphaFoldDB" id="A0A6I4NJU0"/>
<keyword evidence="3" id="KW-1185">Reference proteome</keyword>
<proteinExistence type="predicted"/>
<dbReference type="EMBL" id="WSTB01000004">
    <property type="protein sequence ID" value="MWB94431.1"/>
    <property type="molecule type" value="Genomic_DNA"/>
</dbReference>
<evidence type="ECO:0000313" key="2">
    <source>
        <dbReference type="EMBL" id="MWB94431.1"/>
    </source>
</evidence>
<sequence>MKHLLLKHLAFLLFFSFSINSFAQNFHLKIIGISASENQIIDSLNYKTKHIDIKSLFNEINNTSENLHKKGYLEIKTIETTQINDSTYNSQLILGSKIKSIHIYIGTNNPLFETNETKNDTIIIPYNTIENYLNQKNIEAEKKGFALNKLNLTNIRKKSEVIYADLNFNSEKKRAINSIIINYANNNRKEYFPKEHLKQLNKKYLNKTFNQDITKELNEDINQYTFVSQTKYPEILFTKDSTKIYVYIEKRKANNFDGYIGFTNDENKKLNLNGYLDITLQNTLRAGEQFSLYWKSDGNQQRTFDTKLEIPYIFKSSLGIKAQLNIFKQDSTFQNSKTAIDLGYYLNYNSKIYLGYQSTESSDIQNTNNTSISDFKNSYFTTSFDYKKTDITNDFFPKKGFINLIIGFGKRNTNNLPETAPSSRQIYSNINFAYNFELNKKNFVFLNSQNFYLKSDNYITNELFRFGGMNSIRGFLDNSLQANYTSALLTEYRYTITSSLYINTIIDLAFYQDQTKPTNKNRIEKLTGLGLGTGIQTTNGLLKITLSNGFENINEFKFYSSIVNLSYNVNF</sequence>
<evidence type="ECO:0008006" key="4">
    <source>
        <dbReference type="Google" id="ProtNLM"/>
    </source>
</evidence>
<feature type="chain" id="PRO_5026227019" description="Outer membrane protein assembly factor BamA" evidence="1">
    <location>
        <begin position="24"/>
        <end position="571"/>
    </location>
</feature>
<organism evidence="2 3">
    <name type="scientific">Flavobacterium hydrocarbonoxydans</name>
    <dbReference type="NCBI Taxonomy" id="2683249"/>
    <lineage>
        <taxon>Bacteria</taxon>
        <taxon>Pseudomonadati</taxon>
        <taxon>Bacteroidota</taxon>
        <taxon>Flavobacteriia</taxon>
        <taxon>Flavobacteriales</taxon>
        <taxon>Flavobacteriaceae</taxon>
        <taxon>Flavobacterium</taxon>
    </lineage>
</organism>
<evidence type="ECO:0000256" key="1">
    <source>
        <dbReference type="SAM" id="SignalP"/>
    </source>
</evidence>
<protein>
    <recommendedName>
        <fullName evidence="4">Outer membrane protein assembly factor BamA</fullName>
    </recommendedName>
</protein>
<gene>
    <name evidence="2" type="ORF">GON26_08655</name>
</gene>
<dbReference type="Proteomes" id="UP000471501">
    <property type="component" value="Unassembled WGS sequence"/>
</dbReference>
<accession>A0A6I4NJU0</accession>
<dbReference type="Gene3D" id="2.40.160.50">
    <property type="entry name" value="membrane protein fhac: a member of the omp85/tpsb transporter family"/>
    <property type="match status" value="1"/>
</dbReference>